<reference evidence="2" key="1">
    <citation type="submission" date="2015-10" db="EMBL/GenBank/DDBJ databases">
        <authorList>
            <person name="Gilbert D.G."/>
        </authorList>
    </citation>
    <scope>NUCLEOTIDE SEQUENCE</scope>
    <source>
        <strain evidence="2">Phyl III-seqv23</strain>
    </source>
</reference>
<sequence>MNRAGMAGCIDTAHRPQDRRITGQAPGSKKGLGFHNPRPFALTALTARPAQARVPLFG</sequence>
<evidence type="ECO:0000313" key="2">
    <source>
        <dbReference type="EMBL" id="CUV11153.1"/>
    </source>
</evidence>
<dbReference type="EMBL" id="LN899819">
    <property type="protein sequence ID" value="CUV11153.1"/>
    <property type="molecule type" value="Genomic_DNA"/>
</dbReference>
<name>A0A0S4TN66_RALSL</name>
<feature type="compositionally biased region" description="Basic and acidic residues" evidence="1">
    <location>
        <begin position="12"/>
        <end position="21"/>
    </location>
</feature>
<feature type="region of interest" description="Disordered" evidence="1">
    <location>
        <begin position="1"/>
        <end position="36"/>
    </location>
</feature>
<gene>
    <name evidence="2" type="ORF">RUN39_v1_70021</name>
</gene>
<dbReference type="AlphaFoldDB" id="A0A0S4TN66"/>
<protein>
    <submittedName>
        <fullName evidence="2">Uncharacterized protein</fullName>
    </submittedName>
</protein>
<proteinExistence type="predicted"/>
<accession>A0A0S4TN66</accession>
<organism evidence="2">
    <name type="scientific">Ralstonia solanacearum</name>
    <name type="common">Pseudomonas solanacearum</name>
    <dbReference type="NCBI Taxonomy" id="305"/>
    <lineage>
        <taxon>Bacteria</taxon>
        <taxon>Pseudomonadati</taxon>
        <taxon>Pseudomonadota</taxon>
        <taxon>Betaproteobacteria</taxon>
        <taxon>Burkholderiales</taxon>
        <taxon>Burkholderiaceae</taxon>
        <taxon>Ralstonia</taxon>
        <taxon>Ralstonia solanacearum species complex</taxon>
    </lineage>
</organism>
<evidence type="ECO:0000256" key="1">
    <source>
        <dbReference type="SAM" id="MobiDB-lite"/>
    </source>
</evidence>